<dbReference type="Proteomes" id="UP001153642">
    <property type="component" value="Unassembled WGS sequence"/>
</dbReference>
<dbReference type="NCBIfam" id="TIGR00305">
    <property type="entry name" value="putative toxin-antitoxin system toxin component, PIN family"/>
    <property type="match status" value="1"/>
</dbReference>
<dbReference type="SUPFAM" id="SSF88723">
    <property type="entry name" value="PIN domain-like"/>
    <property type="match status" value="1"/>
</dbReference>
<sequence length="128" mass="15348">MKNEKVILDTNLWINFLISKKFSQIDKLIKSRKIVLIFSNELLEEFIDIISRSKFKKYFSKKDIEKILEYFDLYGELVKVKSDIEICRDEKDNFLLNLSVDSKKDLLIIKKIENTKILTFSEFIERTE</sequence>
<evidence type="ECO:0000313" key="3">
    <source>
        <dbReference type="Proteomes" id="UP001153642"/>
    </source>
</evidence>
<dbReference type="Pfam" id="PF13470">
    <property type="entry name" value="PIN_3"/>
    <property type="match status" value="1"/>
</dbReference>
<name>A0ABT6FRB7_9FLAO</name>
<dbReference type="PANTHER" id="PTHR34610:SF3">
    <property type="entry name" value="SSL7007 PROTEIN"/>
    <property type="match status" value="1"/>
</dbReference>
<dbReference type="RefSeq" id="WP_277899073.1">
    <property type="nucleotide sequence ID" value="NZ_JAPMUA010000002.1"/>
</dbReference>
<protein>
    <submittedName>
        <fullName evidence="2">Toxin-antitoxin system toxin component, PIN family</fullName>
    </submittedName>
</protein>
<gene>
    <name evidence="2" type="ORF">OSR52_07275</name>
</gene>
<dbReference type="InterPro" id="IPR002716">
    <property type="entry name" value="PIN_dom"/>
</dbReference>
<accession>A0ABT6FRB7</accession>
<evidence type="ECO:0000313" key="2">
    <source>
        <dbReference type="EMBL" id="MDG3585667.1"/>
    </source>
</evidence>
<proteinExistence type="predicted"/>
<evidence type="ECO:0000259" key="1">
    <source>
        <dbReference type="Pfam" id="PF13470"/>
    </source>
</evidence>
<keyword evidence="3" id="KW-1185">Reference proteome</keyword>
<dbReference type="InterPro" id="IPR029060">
    <property type="entry name" value="PIN-like_dom_sf"/>
</dbReference>
<dbReference type="PANTHER" id="PTHR34610">
    <property type="entry name" value="SSL7007 PROTEIN"/>
    <property type="match status" value="1"/>
</dbReference>
<dbReference type="EMBL" id="JAPMUA010000002">
    <property type="protein sequence ID" value="MDG3585667.1"/>
    <property type="molecule type" value="Genomic_DNA"/>
</dbReference>
<reference evidence="2" key="1">
    <citation type="submission" date="2022-11" db="EMBL/GenBank/DDBJ databases">
        <title>High-quality draft genome sequence of Galbibacter sp. strain CMA-7.</title>
        <authorList>
            <person name="Wei L."/>
            <person name="Dong C."/>
            <person name="Shao Z."/>
        </authorList>
    </citation>
    <scope>NUCLEOTIDE SEQUENCE</scope>
    <source>
        <strain evidence="2">CMA-7</strain>
    </source>
</reference>
<comment type="caution">
    <text evidence="2">The sequence shown here is derived from an EMBL/GenBank/DDBJ whole genome shotgun (WGS) entry which is preliminary data.</text>
</comment>
<organism evidence="2 3">
    <name type="scientific">Galbibacter pacificus</name>
    <dbReference type="NCBI Taxonomy" id="2996052"/>
    <lineage>
        <taxon>Bacteria</taxon>
        <taxon>Pseudomonadati</taxon>
        <taxon>Bacteroidota</taxon>
        <taxon>Flavobacteriia</taxon>
        <taxon>Flavobacteriales</taxon>
        <taxon>Flavobacteriaceae</taxon>
        <taxon>Galbibacter</taxon>
    </lineage>
</organism>
<feature type="domain" description="PIN" evidence="1">
    <location>
        <begin position="5"/>
        <end position="108"/>
    </location>
</feature>
<dbReference type="InterPro" id="IPR002850">
    <property type="entry name" value="PIN_toxin-like"/>
</dbReference>